<dbReference type="Pfam" id="PF01066">
    <property type="entry name" value="CDP-OH_P_transf"/>
    <property type="match status" value="1"/>
</dbReference>
<evidence type="ECO:0000256" key="3">
    <source>
        <dbReference type="SAM" id="Phobius"/>
    </source>
</evidence>
<dbReference type="InterPro" id="IPR048254">
    <property type="entry name" value="CDP_ALCOHOL_P_TRANSF_CS"/>
</dbReference>
<keyword evidence="3" id="KW-0472">Membrane</keyword>
<evidence type="ECO:0000313" key="5">
    <source>
        <dbReference type="Proteomes" id="UP000439022"/>
    </source>
</evidence>
<comment type="caution">
    <text evidence="4">The sequence shown here is derived from an EMBL/GenBank/DDBJ whole genome shotgun (WGS) entry which is preliminary data.</text>
</comment>
<feature type="transmembrane region" description="Helical" evidence="3">
    <location>
        <begin position="51"/>
        <end position="71"/>
    </location>
</feature>
<dbReference type="GO" id="GO:0016020">
    <property type="term" value="C:membrane"/>
    <property type="evidence" value="ECO:0007669"/>
    <property type="project" value="InterPro"/>
</dbReference>
<evidence type="ECO:0000256" key="1">
    <source>
        <dbReference type="ARBA" id="ARBA00022679"/>
    </source>
</evidence>
<evidence type="ECO:0000313" key="4">
    <source>
        <dbReference type="EMBL" id="MRX23220.1"/>
    </source>
</evidence>
<dbReference type="PROSITE" id="PS00379">
    <property type="entry name" value="CDP_ALCOHOL_P_TRANSF"/>
    <property type="match status" value="1"/>
</dbReference>
<feature type="transmembrane region" description="Helical" evidence="3">
    <location>
        <begin position="125"/>
        <end position="147"/>
    </location>
</feature>
<reference evidence="4 5" key="1">
    <citation type="submission" date="2019-11" db="EMBL/GenBank/DDBJ databases">
        <title>Whole genome sequence of Haloferax sp. MBLA0076.</title>
        <authorList>
            <person name="Seo M.-J."/>
            <person name="Cho E.-S."/>
        </authorList>
    </citation>
    <scope>NUCLEOTIDE SEQUENCE [LARGE SCALE GENOMIC DNA]</scope>
    <source>
        <strain evidence="4 5">MBLA0076</strain>
    </source>
</reference>
<feature type="transmembrane region" description="Helical" evidence="3">
    <location>
        <begin position="159"/>
        <end position="179"/>
    </location>
</feature>
<dbReference type="GO" id="GO:0008654">
    <property type="term" value="P:phospholipid biosynthetic process"/>
    <property type="evidence" value="ECO:0007669"/>
    <property type="project" value="InterPro"/>
</dbReference>
<dbReference type="AlphaFoldDB" id="A0A6A8GN34"/>
<keyword evidence="1 2" id="KW-0808">Transferase</keyword>
<protein>
    <submittedName>
        <fullName evidence="4">CDP-alcohol phosphatidyltransferase family protein</fullName>
    </submittedName>
</protein>
<feature type="transmembrane region" description="Helical" evidence="3">
    <location>
        <begin position="24"/>
        <end position="45"/>
    </location>
</feature>
<dbReference type="InterPro" id="IPR006311">
    <property type="entry name" value="TAT_signal"/>
</dbReference>
<dbReference type="Gene3D" id="1.20.120.1760">
    <property type="match status" value="1"/>
</dbReference>
<evidence type="ECO:0000256" key="2">
    <source>
        <dbReference type="RuleBase" id="RU003750"/>
    </source>
</evidence>
<dbReference type="GO" id="GO:0016780">
    <property type="term" value="F:phosphotransferase activity, for other substituted phosphate groups"/>
    <property type="evidence" value="ECO:0007669"/>
    <property type="project" value="InterPro"/>
</dbReference>
<gene>
    <name evidence="4" type="ORF">GJR96_14805</name>
</gene>
<dbReference type="Proteomes" id="UP000439022">
    <property type="component" value="Unassembled WGS sequence"/>
</dbReference>
<proteinExistence type="inferred from homology"/>
<dbReference type="RefSeq" id="WP_151163632.1">
    <property type="nucleotide sequence ID" value="NZ_WKJO01000001.1"/>
</dbReference>
<keyword evidence="3" id="KW-0812">Transmembrane</keyword>
<dbReference type="PROSITE" id="PS51318">
    <property type="entry name" value="TAT"/>
    <property type="match status" value="1"/>
</dbReference>
<sequence>MSENSPTTTERTLSTATRQTRRRVLGSGLFAIVGVVSVGAALRSVAGAVSAARWTTGAVLVVGGLWAYTYAHAAENVHTSEWRGNERVSYETLGAPTVVTLARGVLVAGIGGLAGVAALGPAPDWVPWVAALAYGVAVVLDVLDGFLARRLNRVTELGGRLDTAVDAFGLLVAPLTAVVLGELPWWYLSVGAARYLFVAGLWWRTRTGRPTFDLPPRTSRRVLAGLQMAVVPIALAPGVADRWMPLVAGLAASGLLLGFGRDWLYVSGRIDVETPAPRTPPTKD</sequence>
<organism evidence="4 5">
    <name type="scientific">Haloferax litoreum</name>
    <dbReference type="NCBI Taxonomy" id="2666140"/>
    <lineage>
        <taxon>Archaea</taxon>
        <taxon>Methanobacteriati</taxon>
        <taxon>Methanobacteriota</taxon>
        <taxon>Stenosarchaea group</taxon>
        <taxon>Halobacteria</taxon>
        <taxon>Halobacteriales</taxon>
        <taxon>Haloferacaceae</taxon>
        <taxon>Haloferax</taxon>
    </lineage>
</organism>
<dbReference type="InterPro" id="IPR043130">
    <property type="entry name" value="CDP-OH_PTrfase_TM_dom"/>
</dbReference>
<keyword evidence="3" id="KW-1133">Transmembrane helix</keyword>
<name>A0A6A8GN34_9EURY</name>
<feature type="transmembrane region" description="Helical" evidence="3">
    <location>
        <begin position="92"/>
        <end position="119"/>
    </location>
</feature>
<comment type="similarity">
    <text evidence="2">Belongs to the CDP-alcohol phosphatidyltransferase class-I family.</text>
</comment>
<feature type="transmembrane region" description="Helical" evidence="3">
    <location>
        <begin position="246"/>
        <end position="264"/>
    </location>
</feature>
<dbReference type="EMBL" id="WKJO01000001">
    <property type="protein sequence ID" value="MRX23220.1"/>
    <property type="molecule type" value="Genomic_DNA"/>
</dbReference>
<accession>A0A6A8GN34</accession>
<keyword evidence="5" id="KW-1185">Reference proteome</keyword>
<dbReference type="InterPro" id="IPR000462">
    <property type="entry name" value="CDP-OH_P_trans"/>
</dbReference>